<dbReference type="InterPro" id="IPR019554">
    <property type="entry name" value="Soluble_ligand-bd"/>
</dbReference>
<keyword evidence="1 2" id="KW-0732">Signal</keyword>
<accession>A0ABW4NBJ3</accession>
<protein>
    <submittedName>
        <fullName evidence="5">Polysaccharide biosynthesis/export family protein</fullName>
    </submittedName>
</protein>
<keyword evidence="6" id="KW-1185">Reference proteome</keyword>
<dbReference type="Pfam" id="PF02563">
    <property type="entry name" value="Poly_export"/>
    <property type="match status" value="1"/>
</dbReference>
<feature type="chain" id="PRO_5045968947" evidence="2">
    <location>
        <begin position="32"/>
        <end position="213"/>
    </location>
</feature>
<dbReference type="Proteomes" id="UP001597283">
    <property type="component" value="Unassembled WGS sequence"/>
</dbReference>
<feature type="domain" description="Polysaccharide export protein N-terminal" evidence="3">
    <location>
        <begin position="43"/>
        <end position="119"/>
    </location>
</feature>
<name>A0ABW4NBJ3_9SPHN</name>
<feature type="domain" description="Soluble ligand binding" evidence="4">
    <location>
        <begin position="127"/>
        <end position="177"/>
    </location>
</feature>
<evidence type="ECO:0000313" key="6">
    <source>
        <dbReference type="Proteomes" id="UP001597283"/>
    </source>
</evidence>
<reference evidence="6" key="1">
    <citation type="journal article" date="2019" name="Int. J. Syst. Evol. Microbiol.">
        <title>The Global Catalogue of Microorganisms (GCM) 10K type strain sequencing project: providing services to taxonomists for standard genome sequencing and annotation.</title>
        <authorList>
            <consortium name="The Broad Institute Genomics Platform"/>
            <consortium name="The Broad Institute Genome Sequencing Center for Infectious Disease"/>
            <person name="Wu L."/>
            <person name="Ma J."/>
        </authorList>
    </citation>
    <scope>NUCLEOTIDE SEQUENCE [LARGE SCALE GENOMIC DNA]</scope>
    <source>
        <strain evidence="6">Q85</strain>
    </source>
</reference>
<dbReference type="RefSeq" id="WP_380938870.1">
    <property type="nucleotide sequence ID" value="NZ_JBHUFC010000002.1"/>
</dbReference>
<dbReference type="Gene3D" id="3.10.560.10">
    <property type="entry name" value="Outer membrane lipoprotein wza domain like"/>
    <property type="match status" value="1"/>
</dbReference>
<evidence type="ECO:0000256" key="2">
    <source>
        <dbReference type="SAM" id="SignalP"/>
    </source>
</evidence>
<gene>
    <name evidence="5" type="ORF">ACFSC3_03695</name>
</gene>
<dbReference type="InterPro" id="IPR003715">
    <property type="entry name" value="Poly_export_N"/>
</dbReference>
<dbReference type="EMBL" id="JBHUFC010000002">
    <property type="protein sequence ID" value="MFD1786670.1"/>
    <property type="molecule type" value="Genomic_DNA"/>
</dbReference>
<proteinExistence type="predicted"/>
<evidence type="ECO:0000259" key="3">
    <source>
        <dbReference type="Pfam" id="PF02563"/>
    </source>
</evidence>
<organism evidence="5 6">
    <name type="scientific">Sphingomonas floccifaciens</name>
    <dbReference type="NCBI Taxonomy" id="1844115"/>
    <lineage>
        <taxon>Bacteria</taxon>
        <taxon>Pseudomonadati</taxon>
        <taxon>Pseudomonadota</taxon>
        <taxon>Alphaproteobacteria</taxon>
        <taxon>Sphingomonadales</taxon>
        <taxon>Sphingomonadaceae</taxon>
        <taxon>Sphingomonas</taxon>
    </lineage>
</organism>
<dbReference type="Pfam" id="PF10531">
    <property type="entry name" value="SLBB"/>
    <property type="match status" value="1"/>
</dbReference>
<feature type="signal peptide" evidence="2">
    <location>
        <begin position="1"/>
        <end position="31"/>
    </location>
</feature>
<dbReference type="PANTHER" id="PTHR33619:SF3">
    <property type="entry name" value="POLYSACCHARIDE EXPORT PROTEIN GFCE-RELATED"/>
    <property type="match status" value="1"/>
</dbReference>
<sequence>MGSKGIIMGNVPRIKAALVLLGVAAAAPVGAANAQAGAPVTAPAAQPYRVNAGDELNINVWGEERLQRDVRVLPDGSFAFPLAGQINAQGKLLPEIEATLTERLREQYRGQVPKVTVSVRAPNGLAFTVIGRVRSPGTFSPGRYVNVLEALGIAGGPAEFANLDNVVVLRKQGGQVVTMRTRLAPIFKANASASDLSPSNVIALQPGDTVIVP</sequence>
<evidence type="ECO:0000259" key="4">
    <source>
        <dbReference type="Pfam" id="PF10531"/>
    </source>
</evidence>
<comment type="caution">
    <text evidence="5">The sequence shown here is derived from an EMBL/GenBank/DDBJ whole genome shotgun (WGS) entry which is preliminary data.</text>
</comment>
<dbReference type="InterPro" id="IPR049712">
    <property type="entry name" value="Poly_export"/>
</dbReference>
<evidence type="ECO:0000256" key="1">
    <source>
        <dbReference type="ARBA" id="ARBA00022729"/>
    </source>
</evidence>
<dbReference type="PANTHER" id="PTHR33619">
    <property type="entry name" value="POLYSACCHARIDE EXPORT PROTEIN GFCE-RELATED"/>
    <property type="match status" value="1"/>
</dbReference>
<evidence type="ECO:0000313" key="5">
    <source>
        <dbReference type="EMBL" id="MFD1786670.1"/>
    </source>
</evidence>